<evidence type="ECO:0000256" key="3">
    <source>
        <dbReference type="SAM" id="MobiDB-lite"/>
    </source>
</evidence>
<dbReference type="NCBIfam" id="TIGR00231">
    <property type="entry name" value="small_GTP"/>
    <property type="match status" value="1"/>
</dbReference>
<dbReference type="SMART" id="SM00174">
    <property type="entry name" value="RHO"/>
    <property type="match status" value="1"/>
</dbReference>
<feature type="compositionally biased region" description="Basic and acidic residues" evidence="3">
    <location>
        <begin position="200"/>
        <end position="254"/>
    </location>
</feature>
<dbReference type="InterPro" id="IPR005225">
    <property type="entry name" value="Small_GTP-bd"/>
</dbReference>
<evidence type="ECO:0000313" key="4">
    <source>
        <dbReference type="EMBL" id="KAK8841957.1"/>
    </source>
</evidence>
<dbReference type="InterPro" id="IPR003578">
    <property type="entry name" value="Small_GTPase_Rho"/>
</dbReference>
<protein>
    <submittedName>
        <fullName evidence="4">Uncharacterized protein</fullName>
    </submittedName>
</protein>
<name>A0ABR2H6V1_9EUKA</name>
<dbReference type="PRINTS" id="PR00449">
    <property type="entry name" value="RASTRNSFRMNG"/>
</dbReference>
<keyword evidence="1" id="KW-0547">Nucleotide-binding</keyword>
<evidence type="ECO:0000256" key="2">
    <source>
        <dbReference type="ARBA" id="ARBA00023134"/>
    </source>
</evidence>
<reference evidence="4 5" key="1">
    <citation type="submission" date="2024-04" db="EMBL/GenBank/DDBJ databases">
        <title>Tritrichomonas musculus Genome.</title>
        <authorList>
            <person name="Alves-Ferreira E."/>
            <person name="Grigg M."/>
            <person name="Lorenzi H."/>
            <person name="Galac M."/>
        </authorList>
    </citation>
    <scope>NUCLEOTIDE SEQUENCE [LARGE SCALE GENOMIC DNA]</scope>
    <source>
        <strain evidence="4 5">EAF2021</strain>
    </source>
</reference>
<dbReference type="PROSITE" id="PS51421">
    <property type="entry name" value="RAS"/>
    <property type="match status" value="1"/>
</dbReference>
<evidence type="ECO:0000313" key="5">
    <source>
        <dbReference type="Proteomes" id="UP001470230"/>
    </source>
</evidence>
<dbReference type="SUPFAM" id="SSF52540">
    <property type="entry name" value="P-loop containing nucleoside triphosphate hydrolases"/>
    <property type="match status" value="1"/>
</dbReference>
<dbReference type="EMBL" id="JAPFFF010000040">
    <property type="protein sequence ID" value="KAK8841957.1"/>
    <property type="molecule type" value="Genomic_DNA"/>
</dbReference>
<dbReference type="Proteomes" id="UP001470230">
    <property type="component" value="Unassembled WGS sequence"/>
</dbReference>
<feature type="region of interest" description="Disordered" evidence="3">
    <location>
        <begin position="200"/>
        <end position="262"/>
    </location>
</feature>
<dbReference type="PROSITE" id="PS51420">
    <property type="entry name" value="RHO"/>
    <property type="match status" value="1"/>
</dbReference>
<dbReference type="CDD" id="cd00157">
    <property type="entry name" value="Rho"/>
    <property type="match status" value="1"/>
</dbReference>
<dbReference type="SMART" id="SM00175">
    <property type="entry name" value="RAB"/>
    <property type="match status" value="1"/>
</dbReference>
<dbReference type="SMART" id="SM00173">
    <property type="entry name" value="RAS"/>
    <property type="match status" value="1"/>
</dbReference>
<sequence>MSYIRLHFLGDHGIGKTSLIVTYTSNYCPTNDDLPYLTKSDLYYKDLVIEKKKEIRLAIQDMGGCDYGYKKLRCLLYDGVDVFAICFSFDSPKSLQNAINIWIPEIKESCPNVPFILVGLKSDLKDSAINQPPWRLNNSNMKLIPNSACENLKDTVDADYYIECSSKNKINIDDVFVNAVKSVLKLEKITENKAENITENKAEDKTENKAENITENKAEDKTENKAENITENKAENKTENKAENITENKAENKTENTCCYIS</sequence>
<gene>
    <name evidence="4" type="ORF">M9Y10_026913</name>
</gene>
<accession>A0ABR2H6V1</accession>
<dbReference type="Gene3D" id="3.40.50.300">
    <property type="entry name" value="P-loop containing nucleotide triphosphate hydrolases"/>
    <property type="match status" value="1"/>
</dbReference>
<keyword evidence="2" id="KW-0342">GTP-binding</keyword>
<organism evidence="4 5">
    <name type="scientific">Tritrichomonas musculus</name>
    <dbReference type="NCBI Taxonomy" id="1915356"/>
    <lineage>
        <taxon>Eukaryota</taxon>
        <taxon>Metamonada</taxon>
        <taxon>Parabasalia</taxon>
        <taxon>Tritrichomonadida</taxon>
        <taxon>Tritrichomonadidae</taxon>
        <taxon>Tritrichomonas</taxon>
    </lineage>
</organism>
<dbReference type="PANTHER" id="PTHR24072">
    <property type="entry name" value="RHO FAMILY GTPASE"/>
    <property type="match status" value="1"/>
</dbReference>
<dbReference type="PROSITE" id="PS51419">
    <property type="entry name" value="RAB"/>
    <property type="match status" value="1"/>
</dbReference>
<evidence type="ECO:0000256" key="1">
    <source>
        <dbReference type="ARBA" id="ARBA00022741"/>
    </source>
</evidence>
<comment type="caution">
    <text evidence="4">The sequence shown here is derived from an EMBL/GenBank/DDBJ whole genome shotgun (WGS) entry which is preliminary data.</text>
</comment>
<dbReference type="InterPro" id="IPR001806">
    <property type="entry name" value="Small_GTPase"/>
</dbReference>
<dbReference type="InterPro" id="IPR027417">
    <property type="entry name" value="P-loop_NTPase"/>
</dbReference>
<proteinExistence type="predicted"/>
<dbReference type="Pfam" id="PF00071">
    <property type="entry name" value="Ras"/>
    <property type="match status" value="1"/>
</dbReference>
<keyword evidence="5" id="KW-1185">Reference proteome</keyword>